<organism evidence="1 2">
    <name type="scientific">Portunus trituberculatus</name>
    <name type="common">Swimming crab</name>
    <name type="synonym">Neptunus trituberculatus</name>
    <dbReference type="NCBI Taxonomy" id="210409"/>
    <lineage>
        <taxon>Eukaryota</taxon>
        <taxon>Metazoa</taxon>
        <taxon>Ecdysozoa</taxon>
        <taxon>Arthropoda</taxon>
        <taxon>Crustacea</taxon>
        <taxon>Multicrustacea</taxon>
        <taxon>Malacostraca</taxon>
        <taxon>Eumalacostraca</taxon>
        <taxon>Eucarida</taxon>
        <taxon>Decapoda</taxon>
        <taxon>Pleocyemata</taxon>
        <taxon>Brachyura</taxon>
        <taxon>Eubrachyura</taxon>
        <taxon>Portunoidea</taxon>
        <taxon>Portunidae</taxon>
        <taxon>Portuninae</taxon>
        <taxon>Portunus</taxon>
    </lineage>
</organism>
<evidence type="ECO:0000313" key="2">
    <source>
        <dbReference type="Proteomes" id="UP000324222"/>
    </source>
</evidence>
<protein>
    <submittedName>
        <fullName evidence="1">Uncharacterized protein</fullName>
    </submittedName>
</protein>
<dbReference type="Proteomes" id="UP000324222">
    <property type="component" value="Unassembled WGS sequence"/>
</dbReference>
<proteinExistence type="predicted"/>
<reference evidence="1 2" key="1">
    <citation type="submission" date="2019-05" db="EMBL/GenBank/DDBJ databases">
        <title>Another draft genome of Portunus trituberculatus and its Hox gene families provides insights of decapod evolution.</title>
        <authorList>
            <person name="Jeong J.-H."/>
            <person name="Song I."/>
            <person name="Kim S."/>
            <person name="Choi T."/>
            <person name="Kim D."/>
            <person name="Ryu S."/>
            <person name="Kim W."/>
        </authorList>
    </citation>
    <scope>NUCLEOTIDE SEQUENCE [LARGE SCALE GENOMIC DNA]</scope>
    <source>
        <tissue evidence="1">Muscle</tissue>
    </source>
</reference>
<accession>A0A5B7JL80</accession>
<dbReference type="EMBL" id="VSRR010096584">
    <property type="protein sequence ID" value="MPC93917.1"/>
    <property type="molecule type" value="Genomic_DNA"/>
</dbReference>
<gene>
    <name evidence="1" type="ORF">E2C01_089064</name>
</gene>
<dbReference type="AlphaFoldDB" id="A0A5B7JL80"/>
<name>A0A5B7JL80_PORTR</name>
<evidence type="ECO:0000313" key="1">
    <source>
        <dbReference type="EMBL" id="MPC93917.1"/>
    </source>
</evidence>
<keyword evidence="2" id="KW-1185">Reference proteome</keyword>
<sequence length="51" mass="5389">MSRASDHGGKCHSQPSPLPLALARHSNLLAALSLPFRVGSLSYLVVLTVGY</sequence>
<comment type="caution">
    <text evidence="1">The sequence shown here is derived from an EMBL/GenBank/DDBJ whole genome shotgun (WGS) entry which is preliminary data.</text>
</comment>